<dbReference type="Proteomes" id="UP000752292">
    <property type="component" value="Unassembled WGS sequence"/>
</dbReference>
<evidence type="ECO:0000313" key="2">
    <source>
        <dbReference type="Proteomes" id="UP000752292"/>
    </source>
</evidence>
<evidence type="ECO:0008006" key="3">
    <source>
        <dbReference type="Google" id="ProtNLM"/>
    </source>
</evidence>
<reference evidence="1" key="1">
    <citation type="submission" date="2020-07" db="EMBL/GenBank/DDBJ databases">
        <title>Huge and variable diversity of episymbiotic CPR bacteria and DPANN archaea in groundwater ecosystems.</title>
        <authorList>
            <person name="He C.Y."/>
            <person name="Keren R."/>
            <person name="Whittaker M."/>
            <person name="Farag I.F."/>
            <person name="Doudna J."/>
            <person name="Cate J.H.D."/>
            <person name="Banfield J.F."/>
        </authorList>
    </citation>
    <scope>NUCLEOTIDE SEQUENCE</scope>
    <source>
        <strain evidence="1">NC_groundwater_1370_Ag_S-0.2um_69_93</strain>
    </source>
</reference>
<proteinExistence type="predicted"/>
<protein>
    <recommendedName>
        <fullName evidence="3">Sulfatase-modifying factor enzyme domain-containing protein</fullName>
    </recommendedName>
</protein>
<comment type="caution">
    <text evidence="1">The sequence shown here is derived from an EMBL/GenBank/DDBJ whole genome shotgun (WGS) entry which is preliminary data.</text>
</comment>
<dbReference type="EMBL" id="JACQRX010000064">
    <property type="protein sequence ID" value="MBI4251098.1"/>
    <property type="molecule type" value="Genomic_DNA"/>
</dbReference>
<organism evidence="1 2">
    <name type="scientific">Tectimicrobiota bacterium</name>
    <dbReference type="NCBI Taxonomy" id="2528274"/>
    <lineage>
        <taxon>Bacteria</taxon>
        <taxon>Pseudomonadati</taxon>
        <taxon>Nitrospinota/Tectimicrobiota group</taxon>
        <taxon>Candidatus Tectimicrobiota</taxon>
    </lineage>
</organism>
<dbReference type="Gene3D" id="3.90.1580.10">
    <property type="entry name" value="paralog of FGE (formylglycine-generating enzyme)"/>
    <property type="match status" value="1"/>
</dbReference>
<dbReference type="SUPFAM" id="SSF56436">
    <property type="entry name" value="C-type lectin-like"/>
    <property type="match status" value="1"/>
</dbReference>
<dbReference type="InterPro" id="IPR016187">
    <property type="entry name" value="CTDL_fold"/>
</dbReference>
<feature type="non-terminal residue" evidence="1">
    <location>
        <position position="1"/>
    </location>
</feature>
<name>A0A932ZSN9_UNCTE</name>
<evidence type="ECO:0000313" key="1">
    <source>
        <dbReference type="EMBL" id="MBI4251098.1"/>
    </source>
</evidence>
<dbReference type="InterPro" id="IPR042095">
    <property type="entry name" value="SUMF_sf"/>
</dbReference>
<accession>A0A932ZSN9</accession>
<dbReference type="AlphaFoldDB" id="A0A932ZSN9"/>
<sequence>FKIRLGDSEGWLPRKAGYAWTARAVRGCGWDYIEDNLRCSAREGFEPWYKNFNLGFRCASSA</sequence>
<gene>
    <name evidence="1" type="ORF">HY618_01445</name>
</gene>